<evidence type="ECO:0000313" key="3">
    <source>
        <dbReference type="EMBL" id="AXQ57247.1"/>
    </source>
</evidence>
<protein>
    <submittedName>
        <fullName evidence="3">Uncharacterized protein</fullName>
    </submittedName>
</protein>
<dbReference type="Proteomes" id="UP000259636">
    <property type="component" value="Chromosome"/>
</dbReference>
<proteinExistence type="predicted"/>
<feature type="transmembrane region" description="Helical" evidence="2">
    <location>
        <begin position="95"/>
        <end position="115"/>
    </location>
</feature>
<dbReference type="GeneID" id="300117078"/>
<keyword evidence="2" id="KW-1133">Transmembrane helix</keyword>
<reference evidence="3 4" key="1">
    <citation type="submission" date="2018-08" db="EMBL/GenBank/DDBJ databases">
        <authorList>
            <person name="Ferrada E.E."/>
            <person name="Latorre B.A."/>
        </authorList>
    </citation>
    <scope>NUCLEOTIDE SEQUENCE [LARGE SCALE GENOMIC DNA]</scope>
    <source>
        <strain evidence="3 4">VK-A60T</strain>
    </source>
</reference>
<keyword evidence="2" id="KW-0812">Transmembrane</keyword>
<evidence type="ECO:0000313" key="4">
    <source>
        <dbReference type="Proteomes" id="UP000259636"/>
    </source>
</evidence>
<dbReference type="RefSeq" id="WP_117350211.1">
    <property type="nucleotide sequence ID" value="NZ_CP031742.1"/>
</dbReference>
<keyword evidence="2" id="KW-0472">Membrane</keyword>
<feature type="compositionally biased region" description="Low complexity" evidence="1">
    <location>
        <begin position="35"/>
        <end position="71"/>
    </location>
</feature>
<accession>A0A385DHW2</accession>
<name>A0A385DHW2_9ACTN</name>
<feature type="region of interest" description="Disordered" evidence="1">
    <location>
        <begin position="1"/>
        <end position="92"/>
    </location>
</feature>
<dbReference type="AlphaFoldDB" id="A0A385DHW2"/>
<evidence type="ECO:0000256" key="2">
    <source>
        <dbReference type="SAM" id="Phobius"/>
    </source>
</evidence>
<gene>
    <name evidence="3" type="ORF">D0C37_23370</name>
</gene>
<sequence length="309" mass="32089">MSYNQPGPYGGQPQQPGPYGQQPPQGPPPGGQPGYGYPQQGGAPQQQPGYGYPQQGPYGQQPGPYGQVPQQPGGPGAPYGQVPPQPPQGGKKKTGLIVVAVVAVVAVLGGGAYFLTAGSGGGIEDDGPHTLTLPDTVLGDYNRMGPATPAKDASEDDKNVLATSGIKDAKSVGAIFMNIDATKPPNLEDPAELAKTKAVTFGGIFGEVADPEKALDDVFTNLKQNPQEGMKLVGEAQTVEPENFNATMRCQEIEGQNQQTGQTERQAMCVWADYSTIGFALPAVGGKGVAIEKAAQTTADFRNEVRVAK</sequence>
<organism evidence="3 4">
    <name type="scientific">Streptomyces koyangensis</name>
    <dbReference type="NCBI Taxonomy" id="188770"/>
    <lineage>
        <taxon>Bacteria</taxon>
        <taxon>Bacillati</taxon>
        <taxon>Actinomycetota</taxon>
        <taxon>Actinomycetes</taxon>
        <taxon>Kitasatosporales</taxon>
        <taxon>Streptomycetaceae</taxon>
        <taxon>Streptomyces</taxon>
        <taxon>Streptomyces aurantiacus group</taxon>
    </lineage>
</organism>
<dbReference type="EMBL" id="CP031742">
    <property type="protein sequence ID" value="AXQ57247.1"/>
    <property type="molecule type" value="Genomic_DNA"/>
</dbReference>
<evidence type="ECO:0000256" key="1">
    <source>
        <dbReference type="SAM" id="MobiDB-lite"/>
    </source>
</evidence>
<dbReference type="KEGG" id="sky:D0C37_23370"/>
<feature type="compositionally biased region" description="Low complexity" evidence="1">
    <location>
        <begin position="1"/>
        <end position="23"/>
    </location>
</feature>